<keyword evidence="2" id="KW-0830">Ubiquinone</keyword>
<feature type="compositionally biased region" description="Basic residues" evidence="1">
    <location>
        <begin position="54"/>
        <end position="68"/>
    </location>
</feature>
<gene>
    <name evidence="2" type="ORF">AVDCRST_MAG57-3710</name>
</gene>
<proteinExistence type="predicted"/>
<dbReference type="GO" id="GO:0008168">
    <property type="term" value="F:methyltransferase activity"/>
    <property type="evidence" value="ECO:0007669"/>
    <property type="project" value="UniProtKB-KW"/>
</dbReference>
<organism evidence="2">
    <name type="scientific">uncultured Blastococcus sp</name>
    <dbReference type="NCBI Taxonomy" id="217144"/>
    <lineage>
        <taxon>Bacteria</taxon>
        <taxon>Bacillati</taxon>
        <taxon>Actinomycetota</taxon>
        <taxon>Actinomycetes</taxon>
        <taxon>Geodermatophilales</taxon>
        <taxon>Geodermatophilaceae</taxon>
        <taxon>Blastococcus</taxon>
        <taxon>environmental samples</taxon>
    </lineage>
</organism>
<feature type="compositionally biased region" description="Gly residues" evidence="1">
    <location>
        <begin position="152"/>
        <end position="164"/>
    </location>
</feature>
<accession>A0A6J4JK55</accession>
<keyword evidence="2" id="KW-0808">Transferase</keyword>
<evidence type="ECO:0000256" key="1">
    <source>
        <dbReference type="SAM" id="MobiDB-lite"/>
    </source>
</evidence>
<name>A0A6J4JK55_9ACTN</name>
<dbReference type="GO" id="GO:0032259">
    <property type="term" value="P:methylation"/>
    <property type="evidence" value="ECO:0007669"/>
    <property type="project" value="UniProtKB-KW"/>
</dbReference>
<feature type="region of interest" description="Disordered" evidence="1">
    <location>
        <begin position="121"/>
        <end position="164"/>
    </location>
</feature>
<keyword evidence="2" id="KW-0489">Methyltransferase</keyword>
<dbReference type="AlphaFoldDB" id="A0A6J4JK55"/>
<protein>
    <submittedName>
        <fullName evidence="2">3-demethylubiquinone-9 3-methyltransferase</fullName>
    </submittedName>
</protein>
<dbReference type="EMBL" id="CADCTI010000299">
    <property type="protein sequence ID" value="CAA9279693.1"/>
    <property type="molecule type" value="Genomic_DNA"/>
</dbReference>
<feature type="compositionally biased region" description="Basic residues" evidence="1">
    <location>
        <begin position="121"/>
        <end position="131"/>
    </location>
</feature>
<sequence length="164" mass="17374">AAAARHPQPLVRHAGPGGGRVLLLDLPQQQDRVDRPLPRGLTRPGRGGHDGRVRARRPALRAHQRRAAVHLQRGGELPDRLRRPGGGRLLLGEADRGWRRGGPVRLAQGPLRVLLAGRARRHGRALQRPRHGPGAAGHAGDAADAQARRGGAAPGGRRGARGGL</sequence>
<feature type="non-terminal residue" evidence="2">
    <location>
        <position position="164"/>
    </location>
</feature>
<reference evidence="2" key="1">
    <citation type="submission" date="2020-02" db="EMBL/GenBank/DDBJ databases">
        <authorList>
            <person name="Meier V. D."/>
        </authorList>
    </citation>
    <scope>NUCLEOTIDE SEQUENCE</scope>
    <source>
        <strain evidence="2">AVDCRST_MAG57</strain>
    </source>
</reference>
<evidence type="ECO:0000313" key="2">
    <source>
        <dbReference type="EMBL" id="CAA9279693.1"/>
    </source>
</evidence>
<feature type="region of interest" description="Disordered" evidence="1">
    <location>
        <begin position="29"/>
        <end position="94"/>
    </location>
</feature>
<feature type="compositionally biased region" description="Low complexity" evidence="1">
    <location>
        <begin position="132"/>
        <end position="151"/>
    </location>
</feature>
<feature type="non-terminal residue" evidence="2">
    <location>
        <position position="1"/>
    </location>
</feature>